<dbReference type="InterPro" id="IPR009216">
    <property type="entry name" value="Virulence_factor_SrfB"/>
</dbReference>
<evidence type="ECO:0000313" key="1">
    <source>
        <dbReference type="EMBL" id="XFU26779.1"/>
    </source>
</evidence>
<protein>
    <submittedName>
        <fullName evidence="1">Virulence factor SrfB</fullName>
    </submittedName>
</protein>
<evidence type="ECO:0000313" key="2">
    <source>
        <dbReference type="Proteomes" id="UP001470809"/>
    </source>
</evidence>
<accession>A0ABZ3JCV4</accession>
<proteinExistence type="predicted"/>
<reference evidence="1 2" key="2">
    <citation type="submission" date="2024-08" db="EMBL/GenBank/DDBJ databases">
        <title>Phylogenomic analyses of a clade within the roseobacter group suggest taxonomic reassignments of species of the genera Aestuariivita, Citreicella, Loktanella, Nautella, Pelagibaca, Ruegeria, Thalassobius, Thiobacimonas and Tropicibacter, and the proposal o.</title>
        <authorList>
            <person name="Jeon C.O."/>
        </authorList>
    </citation>
    <scope>NUCLEOTIDE SEQUENCE [LARGE SCALE GENOMIC DNA]</scope>
    <source>
        <strain evidence="1 2">SS1-5</strain>
    </source>
</reference>
<dbReference type="RefSeq" id="WP_373635721.1">
    <property type="nucleotide sequence ID" value="NZ_CP151767.2"/>
</dbReference>
<dbReference type="SUPFAM" id="SSF53067">
    <property type="entry name" value="Actin-like ATPase domain"/>
    <property type="match status" value="1"/>
</dbReference>
<gene>
    <name evidence="1" type="ORF">AABB31_23125</name>
</gene>
<organism evidence="1 2">
    <name type="scientific">Yoonia rhodophyticola</name>
    <dbReference type="NCBI Taxonomy" id="3137370"/>
    <lineage>
        <taxon>Bacteria</taxon>
        <taxon>Pseudomonadati</taxon>
        <taxon>Pseudomonadota</taxon>
        <taxon>Alphaproteobacteria</taxon>
        <taxon>Rhodobacterales</taxon>
        <taxon>Paracoccaceae</taxon>
        <taxon>Yoonia</taxon>
    </lineage>
</organism>
<dbReference type="Pfam" id="PF07520">
    <property type="entry name" value="SrfB"/>
    <property type="match status" value="1"/>
</dbReference>
<dbReference type="InterPro" id="IPR043129">
    <property type="entry name" value="ATPase_NBD"/>
</dbReference>
<name>A0ABZ3JCV4_9RHOB</name>
<reference evidence="2" key="1">
    <citation type="submission" date="2024-04" db="EMBL/GenBank/DDBJ databases">
        <title>Phylogenomic analyses of a clade within the roseobacter group suggest taxonomic reassignments of species of the genera Aestuariivita, Citreicella, Loktanella, Nautella, Pelagibaca, Ruegeria, Thalassobius, Thiobacimonas and Tropicibacter, and the proposal o.</title>
        <authorList>
            <person name="Jeon C.O."/>
        </authorList>
    </citation>
    <scope>NUCLEOTIDE SEQUENCE [LARGE SCALE GENOMIC DNA]</scope>
    <source>
        <strain evidence="2">SS1-5</strain>
    </source>
</reference>
<keyword evidence="2" id="KW-1185">Reference proteome</keyword>
<dbReference type="Proteomes" id="UP001470809">
    <property type="component" value="Chromosome"/>
</dbReference>
<sequence>MFDKNEGLADLPKWQDEVTIVPFSGIQILDFGFKMDDVASKGRYLEKTVGHEGDMTKRMLIPLPANVDEASEIIDTKAEDDPDPYTIDQERALAPFLNTWVPVPVLRIKRDKGIKLGERYDPGPTSWARVRVTELEQPDPKTGHTHRVHLALDTMLGAKNAAERFVAPDEDDVKNPREFRFVSDSSAVTWFLSNPQSSEARPDLTVDHQRWVSDWVRELFIDFKQREAAEMDRVFREDRLKYHFEHWSRYLQFLATVDAAVDIPKIRFLDTVSPRDAVPPVEVDLVLDIGNSRTCGIFIERFPDGSQVDLTRSFPLQLRDLSRPEFTYSGLIESRVEFADLTFGKDRYASLSGRGNGFLWPSFVRVGPEAQRLTQAEMGTETTSGLSSPKRYLWDTAPTRQDWRFHNHTDPNNLPRNARAIMLYLNEAGDELAEVEREIKEGLRRKEDTSLASAIRPRFSRSSVYTFMLCELISQALIQINDPAGRLRRYQTNLPRRLSRIILTLPTATPVQEQKIIRSRTNAALSLVWKRLGIAKGSSNISIEPELIVEWDEASCTQLVYLYSEIAQRLNGQIDAYLDLKGTRRRHHVTGEVQPSMRLACIDIGGGTTDLMITTYFGKDNAVLDPHQTFREGFRIAGDDLVRKIVADIVLPELAASVEAAGGRDVAGRLRELFAGDVGGIDAQQVQKRRQFTLRVLQPLAVALISAAETATDDADIVASVNDILGVSPDPNHAAELAAQENLAPDAPVPEPRMLLNVPETVRDYLETPMRAQGAPNWTLQDLEFSTTVTAIDTVVRDVFHGALDNMLEVIDHLGADVVLLTGRPSRLPVVRAMVEEAMVVPPDRIVSMHTYRTDRWYPYRNLITQRIDDPKSTVAVGGMLIALSGSRMPNFKVQTEAYRMRSTARYIGPMENNGQIMQANVLFHPGNPAAGQKANTRAELNLYNPRPIGFRQLPLERWTTTPLYQLDFANDAARARPAPLRVILARPETEDEEENMSLEKLMHIEALQEAFIVDEVFDGIGDELSKYDVHLGLQTMGLQTAYWLDTGIVGE</sequence>
<dbReference type="PIRSF" id="PIRSF034585">
    <property type="entry name" value="SrfB"/>
    <property type="match status" value="1"/>
</dbReference>
<dbReference type="EMBL" id="CP151767">
    <property type="protein sequence ID" value="XFU26779.1"/>
    <property type="molecule type" value="Genomic_DNA"/>
</dbReference>